<dbReference type="InterPro" id="IPR016069">
    <property type="entry name" value="Translin_C"/>
</dbReference>
<dbReference type="eggNOG" id="KOG3067">
    <property type="taxonomic scope" value="Eukaryota"/>
</dbReference>
<dbReference type="OrthoDB" id="829at2759"/>
<evidence type="ECO:0000313" key="8">
    <source>
        <dbReference type="EMBL" id="KNC75216.1"/>
    </source>
</evidence>
<accession>A0A0L0FFH6</accession>
<dbReference type="GO" id="GO:0005737">
    <property type="term" value="C:cytoplasm"/>
    <property type="evidence" value="ECO:0007669"/>
    <property type="project" value="UniProtKB-SubCell"/>
</dbReference>
<evidence type="ECO:0000256" key="5">
    <source>
        <dbReference type="ARBA" id="ARBA00022884"/>
    </source>
</evidence>
<dbReference type="GO" id="GO:0016070">
    <property type="term" value="P:RNA metabolic process"/>
    <property type="evidence" value="ECO:0007669"/>
    <property type="project" value="InterPro"/>
</dbReference>
<evidence type="ECO:0000313" key="9">
    <source>
        <dbReference type="Proteomes" id="UP000054560"/>
    </source>
</evidence>
<keyword evidence="4" id="KW-0963">Cytoplasm</keyword>
<keyword evidence="7" id="KW-0539">Nucleus</keyword>
<dbReference type="InterPro" id="IPR002848">
    <property type="entry name" value="Translin_fam"/>
</dbReference>
<dbReference type="Gene3D" id="1.20.58.200">
    <property type="entry name" value="Translin, domain 2"/>
    <property type="match status" value="1"/>
</dbReference>
<keyword evidence="5" id="KW-0694">RNA-binding</keyword>
<evidence type="ECO:0008006" key="10">
    <source>
        <dbReference type="Google" id="ProtNLM"/>
    </source>
</evidence>
<name>A0A0L0FFH6_9EUKA</name>
<comment type="similarity">
    <text evidence="3">Belongs to the translin family.</text>
</comment>
<comment type="subcellular location">
    <subcellularLocation>
        <location evidence="2">Cytoplasm</location>
    </subcellularLocation>
    <subcellularLocation>
        <location evidence="1">Nucleus</location>
    </subcellularLocation>
</comment>
<dbReference type="RefSeq" id="XP_014149118.1">
    <property type="nucleotide sequence ID" value="XM_014293643.1"/>
</dbReference>
<dbReference type="CDD" id="cd14819">
    <property type="entry name" value="Translin"/>
    <property type="match status" value="1"/>
</dbReference>
<evidence type="ECO:0000256" key="3">
    <source>
        <dbReference type="ARBA" id="ARBA00005902"/>
    </source>
</evidence>
<dbReference type="Gene3D" id="1.20.58.190">
    <property type="entry name" value="Translin, domain 1"/>
    <property type="match status" value="1"/>
</dbReference>
<dbReference type="GeneID" id="25912755"/>
<dbReference type="EMBL" id="KQ243770">
    <property type="protein sequence ID" value="KNC75216.1"/>
    <property type="molecule type" value="Genomic_DNA"/>
</dbReference>
<evidence type="ECO:0000256" key="2">
    <source>
        <dbReference type="ARBA" id="ARBA00004496"/>
    </source>
</evidence>
<dbReference type="SUPFAM" id="SSF74784">
    <property type="entry name" value="Translin"/>
    <property type="match status" value="1"/>
</dbReference>
<dbReference type="Pfam" id="PF01997">
    <property type="entry name" value="Translin"/>
    <property type="match status" value="1"/>
</dbReference>
<evidence type="ECO:0000256" key="1">
    <source>
        <dbReference type="ARBA" id="ARBA00004123"/>
    </source>
</evidence>
<proteinExistence type="inferred from homology"/>
<dbReference type="GO" id="GO:0043565">
    <property type="term" value="F:sequence-specific DNA binding"/>
    <property type="evidence" value="ECO:0007669"/>
    <property type="project" value="InterPro"/>
</dbReference>
<reference evidence="8 9" key="1">
    <citation type="submission" date="2011-02" db="EMBL/GenBank/DDBJ databases">
        <title>The Genome Sequence of Sphaeroforma arctica JP610.</title>
        <authorList>
            <consortium name="The Broad Institute Genome Sequencing Platform"/>
            <person name="Russ C."/>
            <person name="Cuomo C."/>
            <person name="Young S.K."/>
            <person name="Zeng Q."/>
            <person name="Gargeya S."/>
            <person name="Alvarado L."/>
            <person name="Berlin A."/>
            <person name="Chapman S.B."/>
            <person name="Chen Z."/>
            <person name="Freedman E."/>
            <person name="Gellesch M."/>
            <person name="Goldberg J."/>
            <person name="Griggs A."/>
            <person name="Gujja S."/>
            <person name="Heilman E."/>
            <person name="Heiman D."/>
            <person name="Howarth C."/>
            <person name="Mehta T."/>
            <person name="Neiman D."/>
            <person name="Pearson M."/>
            <person name="Roberts A."/>
            <person name="Saif S."/>
            <person name="Shea T."/>
            <person name="Shenoy N."/>
            <person name="Sisk P."/>
            <person name="Stolte C."/>
            <person name="Sykes S."/>
            <person name="White J."/>
            <person name="Yandava C."/>
            <person name="Burger G."/>
            <person name="Gray M.W."/>
            <person name="Holland P.W.H."/>
            <person name="King N."/>
            <person name="Lang F.B.F."/>
            <person name="Roger A.J."/>
            <person name="Ruiz-Trillo I."/>
            <person name="Haas B."/>
            <person name="Nusbaum C."/>
            <person name="Birren B."/>
        </authorList>
    </citation>
    <scope>NUCLEOTIDE SEQUENCE [LARGE SCALE GENOMIC DNA]</scope>
    <source>
        <strain evidence="8 9">JP610</strain>
    </source>
</reference>
<dbReference type="GO" id="GO:0003697">
    <property type="term" value="F:single-stranded DNA binding"/>
    <property type="evidence" value="ECO:0007669"/>
    <property type="project" value="InterPro"/>
</dbReference>
<keyword evidence="6" id="KW-0238">DNA-binding</keyword>
<dbReference type="STRING" id="667725.A0A0L0FFH6"/>
<keyword evidence="9" id="KW-1185">Reference proteome</keyword>
<sequence length="174" mass="19815">MRSRFFQLQQRVPLDQFYRYNDLWKWSAIQLVFSAALIQFTLRGTLISSGEIDRLLCCAIGDEQTTGKHIDIEEYLLGLCQLSQFLARLAVNSVIAGRLQRPAEVLAFLSELLGALMGFSFRNDQLRKRFDGMKYDVMKVEEVVYDLSVRGFPIVSAEAGATALDLKKRPKVET</sequence>
<dbReference type="AlphaFoldDB" id="A0A0L0FFH6"/>
<evidence type="ECO:0000256" key="6">
    <source>
        <dbReference type="ARBA" id="ARBA00023125"/>
    </source>
</evidence>
<evidence type="ECO:0000256" key="4">
    <source>
        <dbReference type="ARBA" id="ARBA00022490"/>
    </source>
</evidence>
<dbReference type="InterPro" id="IPR016068">
    <property type="entry name" value="Translin_N"/>
</dbReference>
<dbReference type="InterPro" id="IPR036081">
    <property type="entry name" value="Translin_sf"/>
</dbReference>
<dbReference type="InterPro" id="IPR033956">
    <property type="entry name" value="Translin"/>
</dbReference>
<gene>
    <name evidence="8" type="ORF">SARC_12251</name>
</gene>
<dbReference type="PANTHER" id="PTHR10741">
    <property type="entry name" value="TRANSLIN AND TRANSLIN ASSOCIATED PROTEIN X"/>
    <property type="match status" value="1"/>
</dbReference>
<organism evidence="8 9">
    <name type="scientific">Sphaeroforma arctica JP610</name>
    <dbReference type="NCBI Taxonomy" id="667725"/>
    <lineage>
        <taxon>Eukaryota</taxon>
        <taxon>Ichthyosporea</taxon>
        <taxon>Ichthyophonida</taxon>
        <taxon>Sphaeroforma</taxon>
    </lineage>
</organism>
<dbReference type="GO" id="GO:0005634">
    <property type="term" value="C:nucleus"/>
    <property type="evidence" value="ECO:0007669"/>
    <property type="project" value="UniProtKB-SubCell"/>
</dbReference>
<dbReference type="Proteomes" id="UP000054560">
    <property type="component" value="Unassembled WGS sequence"/>
</dbReference>
<protein>
    <recommendedName>
        <fullName evidence="10">Translin</fullName>
    </recommendedName>
</protein>
<dbReference type="GO" id="GO:0003723">
    <property type="term" value="F:RNA binding"/>
    <property type="evidence" value="ECO:0007669"/>
    <property type="project" value="UniProtKB-KW"/>
</dbReference>
<evidence type="ECO:0000256" key="7">
    <source>
        <dbReference type="ARBA" id="ARBA00023242"/>
    </source>
</evidence>